<evidence type="ECO:0000256" key="1">
    <source>
        <dbReference type="ARBA" id="ARBA00006484"/>
    </source>
</evidence>
<dbReference type="InterPro" id="IPR036291">
    <property type="entry name" value="NAD(P)-bd_dom_sf"/>
</dbReference>
<gene>
    <name evidence="5" type="ORF">APTSU1_001845600</name>
</gene>
<dbReference type="Proteomes" id="UP001623349">
    <property type="component" value="Unassembled WGS sequence"/>
</dbReference>
<organism evidence="5 6">
    <name type="scientific">Apodemus speciosus</name>
    <name type="common">Large Japanese field mouse</name>
    <dbReference type="NCBI Taxonomy" id="105296"/>
    <lineage>
        <taxon>Eukaryota</taxon>
        <taxon>Metazoa</taxon>
        <taxon>Chordata</taxon>
        <taxon>Craniata</taxon>
        <taxon>Vertebrata</taxon>
        <taxon>Euteleostomi</taxon>
        <taxon>Mammalia</taxon>
        <taxon>Eutheria</taxon>
        <taxon>Euarchontoglires</taxon>
        <taxon>Glires</taxon>
        <taxon>Rodentia</taxon>
        <taxon>Myomorpha</taxon>
        <taxon>Muroidea</taxon>
        <taxon>Muridae</taxon>
        <taxon>Murinae</taxon>
        <taxon>Apodemus</taxon>
    </lineage>
</organism>
<comment type="caution">
    <text evidence="5">The sequence shown here is derived from an EMBL/GenBank/DDBJ whole genome shotgun (WGS) entry which is preliminary data.</text>
</comment>
<dbReference type="PANTHER" id="PTHR43658:SF8">
    <property type="entry name" value="17-BETA-HYDROXYSTEROID DEHYDROGENASE 14-RELATED"/>
    <property type="match status" value="1"/>
</dbReference>
<evidence type="ECO:0000256" key="4">
    <source>
        <dbReference type="RuleBase" id="RU000363"/>
    </source>
</evidence>
<dbReference type="InterPro" id="IPR002347">
    <property type="entry name" value="SDR_fam"/>
</dbReference>
<evidence type="ECO:0000256" key="3">
    <source>
        <dbReference type="ARBA" id="ARBA00023027"/>
    </source>
</evidence>
<proteinExistence type="inferred from homology"/>
<keyword evidence="6" id="KW-1185">Reference proteome</keyword>
<accession>A0ABQ0FVG5</accession>
<dbReference type="PANTHER" id="PTHR43658">
    <property type="entry name" value="SHORT-CHAIN DEHYDROGENASE/REDUCTASE"/>
    <property type="match status" value="1"/>
</dbReference>
<dbReference type="Gene3D" id="3.40.50.720">
    <property type="entry name" value="NAD(P)-binding Rossmann-like Domain"/>
    <property type="match status" value="1"/>
</dbReference>
<dbReference type="InterPro" id="IPR020904">
    <property type="entry name" value="Sc_DH/Rdtase_CS"/>
</dbReference>
<evidence type="ECO:0000313" key="5">
    <source>
        <dbReference type="EMBL" id="GAB1303215.1"/>
    </source>
</evidence>
<dbReference type="SUPFAM" id="SSF51735">
    <property type="entry name" value="NAD(P)-binding Rossmann-fold domains"/>
    <property type="match status" value="1"/>
</dbReference>
<dbReference type="PRINTS" id="PR00080">
    <property type="entry name" value="SDRFAMILY"/>
</dbReference>
<dbReference type="PRINTS" id="PR00081">
    <property type="entry name" value="GDHRDH"/>
</dbReference>
<evidence type="ECO:0000313" key="6">
    <source>
        <dbReference type="Proteomes" id="UP001623349"/>
    </source>
</evidence>
<keyword evidence="2" id="KW-0560">Oxidoreductase</keyword>
<sequence>MAAAVRLGLRGQELDRRDLCLEKRVLLVLAWLGGGWAQGVNSQRSTAYVCEGSQKTHSWGLVAVVTGGASGLGLATVKRLVGQGATAVLVDVPNSDGEAQAKKLGESCIFAPANVTSEKDIQAALTLAKEKFGRIDVAVNCAGIAVAIKTYHEKKNKVHTLEDFQRVINVNLIGTFNVIRLVAGEMGQNEPDEGGQRGVIINTASVAAFEGQVGQAAYSASKGGIVGMTLPIARDLAPIGIRVVTIAPGLFATPLLTTLPDKVRNFLASQVPFPSRLGDPAEYAHLVQTVIENPFLNGEVIRLDGAIRMQP</sequence>
<dbReference type="CDD" id="cd05371">
    <property type="entry name" value="HSD10-like_SDR_c"/>
    <property type="match status" value="1"/>
</dbReference>
<comment type="similarity">
    <text evidence="1 4">Belongs to the short-chain dehydrogenases/reductases (SDR) family.</text>
</comment>
<dbReference type="EMBL" id="BAAFST010000020">
    <property type="protein sequence ID" value="GAB1303215.1"/>
    <property type="molecule type" value="Genomic_DNA"/>
</dbReference>
<dbReference type="Pfam" id="PF00106">
    <property type="entry name" value="adh_short"/>
    <property type="match status" value="1"/>
</dbReference>
<evidence type="ECO:0000256" key="2">
    <source>
        <dbReference type="ARBA" id="ARBA00023002"/>
    </source>
</evidence>
<keyword evidence="3" id="KW-0520">NAD</keyword>
<dbReference type="PROSITE" id="PS00061">
    <property type="entry name" value="ADH_SHORT"/>
    <property type="match status" value="1"/>
</dbReference>
<name>A0ABQ0FVG5_APOSI</name>
<protein>
    <submittedName>
        <fullName evidence="5">17beta-hydroxysteroid dehydrogenase type 10/short chain L-3-hydroxyacyl-CoA dehydrogenase</fullName>
    </submittedName>
</protein>
<reference evidence="5 6" key="1">
    <citation type="submission" date="2024-08" db="EMBL/GenBank/DDBJ databases">
        <title>The draft genome of Apodemus speciosus.</title>
        <authorList>
            <person name="Nabeshima K."/>
            <person name="Suzuki S."/>
            <person name="Onuma M."/>
        </authorList>
    </citation>
    <scope>NUCLEOTIDE SEQUENCE [LARGE SCALE GENOMIC DNA]</scope>
    <source>
        <strain evidence="5">IB14-021</strain>
    </source>
</reference>